<sequence>MEAGGSMQQRTTMHISGRDYVLADDQDPGDVQRRALAAVREGGAMVRVGLAGARVVDVLVSPGIPLVFLTVDLPEDDELGATLTSPIDIPDYDHWLSQ</sequence>
<dbReference type="AlphaFoldDB" id="A0A225C6P0"/>
<evidence type="ECO:0000313" key="2">
    <source>
        <dbReference type="Proteomes" id="UP000215316"/>
    </source>
</evidence>
<organism evidence="1 2">
    <name type="scientific">Clavibacter tessellarius</name>
    <dbReference type="NCBI Taxonomy" id="31965"/>
    <lineage>
        <taxon>Bacteria</taxon>
        <taxon>Bacillati</taxon>
        <taxon>Actinomycetota</taxon>
        <taxon>Actinomycetes</taxon>
        <taxon>Micrococcales</taxon>
        <taxon>Microbacteriaceae</taxon>
        <taxon>Clavibacter</taxon>
    </lineage>
</organism>
<gene>
    <name evidence="1" type="ORF">B5P24_05005</name>
</gene>
<proteinExistence type="predicted"/>
<dbReference type="EMBL" id="MZMQ01000001">
    <property type="protein sequence ID" value="OQJ62408.1"/>
    <property type="molecule type" value="Genomic_DNA"/>
</dbReference>
<evidence type="ECO:0000313" key="1">
    <source>
        <dbReference type="EMBL" id="OQJ62408.1"/>
    </source>
</evidence>
<keyword evidence="2" id="KW-1185">Reference proteome</keyword>
<accession>A0A225C6P0</accession>
<protein>
    <submittedName>
        <fullName evidence="1">Uncharacterized protein</fullName>
    </submittedName>
</protein>
<reference evidence="1" key="1">
    <citation type="submission" date="2017-08" db="EMBL/GenBank/DDBJ databases">
        <title>Genomes of multiple Clavibacter strains from different subspecies.</title>
        <authorList>
            <person name="Yuan X.-K."/>
            <person name="Li X.-S."/>
            <person name="Nie J."/>
            <person name="De Boer S.H."/>
        </authorList>
    </citation>
    <scope>NUCLEOTIDE SEQUENCE [LARGE SCALE GENOMIC DNA]</scope>
    <source>
        <strain evidence="1">ATCC 33566</strain>
    </source>
</reference>
<name>A0A225C6P0_9MICO</name>
<dbReference type="Proteomes" id="UP000215316">
    <property type="component" value="Unassembled WGS sequence"/>
</dbReference>
<comment type="caution">
    <text evidence="1">The sequence shown here is derived from an EMBL/GenBank/DDBJ whole genome shotgun (WGS) entry which is preliminary data.</text>
</comment>